<dbReference type="Pfam" id="PF09719">
    <property type="entry name" value="C_GCAxxG_C_C"/>
    <property type="match status" value="1"/>
</dbReference>
<dbReference type="RefSeq" id="WP_012619146.1">
    <property type="nucleotide sequence ID" value="NC_011832.1"/>
</dbReference>
<evidence type="ECO:0000313" key="1">
    <source>
        <dbReference type="EMBL" id="ACL17827.1"/>
    </source>
</evidence>
<dbReference type="PROSITE" id="PS51257">
    <property type="entry name" value="PROKAR_LIPOPROTEIN"/>
    <property type="match status" value="1"/>
</dbReference>
<protein>
    <submittedName>
        <fullName evidence="1">C_GCAxxG_C_C family protein</fullName>
    </submittedName>
</protein>
<organism evidence="1 2">
    <name type="scientific">Methanosphaerula palustris (strain ATCC BAA-1556 / DSM 19958 / E1-9c)</name>
    <dbReference type="NCBI Taxonomy" id="521011"/>
    <lineage>
        <taxon>Archaea</taxon>
        <taxon>Methanobacteriati</taxon>
        <taxon>Methanobacteriota</taxon>
        <taxon>Stenosarchaea group</taxon>
        <taxon>Methanomicrobia</taxon>
        <taxon>Methanomicrobiales</taxon>
        <taxon>Methanoregulaceae</taxon>
        <taxon>Methanosphaerula</taxon>
    </lineage>
</organism>
<dbReference type="HOGENOM" id="CLU_091283_1_1_2"/>
<dbReference type="EMBL" id="CP001338">
    <property type="protein sequence ID" value="ACL17827.1"/>
    <property type="molecule type" value="Genomic_DNA"/>
</dbReference>
<evidence type="ECO:0000313" key="2">
    <source>
        <dbReference type="Proteomes" id="UP000002457"/>
    </source>
</evidence>
<dbReference type="OrthoDB" id="76803at2157"/>
<reference evidence="1 2" key="1">
    <citation type="journal article" date="2015" name="Genome Announc.">
        <title>Complete Genome Sequence of Methanosphaerula palustris E1-9CT, a Hydrogenotrophic Methanogen Isolated from a Minerotrophic Fen Peatland.</title>
        <authorList>
            <person name="Cadillo-Quiroz H."/>
            <person name="Browne P."/>
            <person name="Kyrpides N."/>
            <person name="Woyke T."/>
            <person name="Goodwin L."/>
            <person name="Detter C."/>
            <person name="Yavitt J.B."/>
            <person name="Zinder S.H."/>
        </authorList>
    </citation>
    <scope>NUCLEOTIDE SEQUENCE [LARGE SCALE GENOMIC DNA]</scope>
    <source>
        <strain evidence="2">ATCC BAA-1556 / DSM 19958 / E1-9c</strain>
    </source>
</reference>
<accession>B8GF21</accession>
<dbReference type="Proteomes" id="UP000002457">
    <property type="component" value="Chromosome"/>
</dbReference>
<proteinExistence type="predicted"/>
<dbReference type="AlphaFoldDB" id="B8GF21"/>
<dbReference type="InterPro" id="IPR010181">
    <property type="entry name" value="CGCAxxGCC_motif"/>
</dbReference>
<keyword evidence="2" id="KW-1185">Reference proteome</keyword>
<dbReference type="GeneID" id="7270683"/>
<dbReference type="NCBIfam" id="TIGR01909">
    <property type="entry name" value="C_GCAxxG_C_C"/>
    <property type="match status" value="1"/>
</dbReference>
<dbReference type="eggNOG" id="arCOG06069">
    <property type="taxonomic scope" value="Archaea"/>
</dbReference>
<sequence>MAKADEAVTSFKRGFSCSQAVLSCYSEELGLDRDVANRVACGFGGGIARMGNICGAVAGAIMVIGMKRGTTRPDDTAARERTYALVQQFIRDYTTKNGSIACPDLLGHDMADPVQFKEALEKKVAARICPGLVEDAVTVLERILNE</sequence>
<gene>
    <name evidence="1" type="ordered locus">Mpal_2556</name>
</gene>
<dbReference type="KEGG" id="mpl:Mpal_2556"/>
<name>B8GF21_METPE</name>